<feature type="binding site" evidence="10">
    <location>
        <begin position="319"/>
        <end position="320"/>
    </location>
    <ligand>
        <name>L-histidine</name>
        <dbReference type="ChEBI" id="CHEBI:57595"/>
    </ligand>
</feature>
<evidence type="ECO:0000256" key="9">
    <source>
        <dbReference type="HAMAP-Rule" id="MF_00125"/>
    </source>
</evidence>
<dbReference type="RefSeq" id="WP_045681386.1">
    <property type="nucleotide sequence ID" value="NZ_CP010803.1"/>
</dbReference>
<dbReference type="OrthoDB" id="9797914at2"/>
<dbReference type="InterPro" id="IPR041715">
    <property type="entry name" value="HisRS-like_core"/>
</dbReference>
<evidence type="ECO:0000256" key="10">
    <source>
        <dbReference type="PIRSR" id="PIRSR001549-1"/>
    </source>
</evidence>
<dbReference type="EMBL" id="CP010803">
    <property type="protein sequence ID" value="AJY46155.1"/>
    <property type="molecule type" value="Genomic_DNA"/>
</dbReference>
<comment type="subunit">
    <text evidence="4 9">Heteromultimer composed of HisG and HisZ subunits.</text>
</comment>
<dbReference type="GO" id="GO:0005737">
    <property type="term" value="C:cytoplasm"/>
    <property type="evidence" value="ECO:0007669"/>
    <property type="project" value="UniProtKB-SubCell"/>
</dbReference>
<keyword evidence="12" id="KW-0328">Glycosyltransferase</keyword>
<evidence type="ECO:0000256" key="8">
    <source>
        <dbReference type="ARBA" id="ARBA00025246"/>
    </source>
</evidence>
<dbReference type="PATRIC" id="fig|1486262.3.peg.2374"/>
<comment type="function">
    <text evidence="8 9">Required for the first step of histidine biosynthesis. May allow the feedback regulation of ATP phosphoribosyltransferase activity by histidine.</text>
</comment>
<proteinExistence type="inferred from homology"/>
<evidence type="ECO:0000313" key="13">
    <source>
        <dbReference type="Proteomes" id="UP000032611"/>
    </source>
</evidence>
<protein>
    <recommendedName>
        <fullName evidence="5 9">ATP phosphoribosyltransferase regulatory subunit</fullName>
    </recommendedName>
</protein>
<feature type="binding site" evidence="10">
    <location>
        <position position="104"/>
    </location>
    <ligand>
        <name>L-histidine</name>
        <dbReference type="ChEBI" id="CHEBI:57595"/>
    </ligand>
</feature>
<dbReference type="InterPro" id="IPR004516">
    <property type="entry name" value="HisRS/HisZ"/>
</dbReference>
<evidence type="ECO:0000313" key="12">
    <source>
        <dbReference type="EMBL" id="AJY46155.1"/>
    </source>
</evidence>
<dbReference type="HAMAP" id="MF_00125">
    <property type="entry name" value="HisZ"/>
    <property type="match status" value="1"/>
</dbReference>
<evidence type="ECO:0000256" key="5">
    <source>
        <dbReference type="ARBA" id="ARBA00020397"/>
    </source>
</evidence>
<dbReference type="InterPro" id="IPR004517">
    <property type="entry name" value="HisZ"/>
</dbReference>
<evidence type="ECO:0000256" key="6">
    <source>
        <dbReference type="ARBA" id="ARBA00022490"/>
    </source>
</evidence>
<feature type="domain" description="Class II Histidinyl-tRNA synthetase (HisRS)-like catalytic core" evidence="11">
    <location>
        <begin position="27"/>
        <end position="181"/>
    </location>
</feature>
<gene>
    <name evidence="9 12" type="primary">hisZ</name>
    <name evidence="12" type="ORF">TM49_11475</name>
</gene>
<feature type="binding site" evidence="10">
    <location>
        <position position="315"/>
    </location>
    <ligand>
        <name>L-histidine</name>
        <dbReference type="ChEBI" id="CHEBI:57595"/>
    </ligand>
</feature>
<dbReference type="Proteomes" id="UP000032611">
    <property type="component" value="Chromosome"/>
</dbReference>
<name>A0A0D5LQD0_MAREN</name>
<dbReference type="GO" id="GO:0004821">
    <property type="term" value="F:histidine-tRNA ligase activity"/>
    <property type="evidence" value="ECO:0007669"/>
    <property type="project" value="TreeGrafter"/>
</dbReference>
<dbReference type="Gene3D" id="3.30.930.10">
    <property type="entry name" value="Bira Bifunctional Protein, Domain 2"/>
    <property type="match status" value="1"/>
</dbReference>
<dbReference type="GO" id="GO:0000105">
    <property type="term" value="P:L-histidine biosynthetic process"/>
    <property type="evidence" value="ECO:0007669"/>
    <property type="project" value="UniProtKB-UniRule"/>
</dbReference>
<evidence type="ECO:0000256" key="7">
    <source>
        <dbReference type="ARBA" id="ARBA00023102"/>
    </source>
</evidence>
<dbReference type="HOGENOM" id="CLU_025113_6_0_5"/>
<dbReference type="UniPathway" id="UPA00031">
    <property type="reaction ID" value="UER00006"/>
</dbReference>
<feature type="binding site" evidence="10">
    <location>
        <begin position="64"/>
        <end position="66"/>
    </location>
    <ligand>
        <name>L-histidine</name>
        <dbReference type="ChEBI" id="CHEBI:57595"/>
    </ligand>
</feature>
<dbReference type="InterPro" id="IPR045864">
    <property type="entry name" value="aa-tRNA-synth_II/BPL/LPL"/>
</dbReference>
<dbReference type="GO" id="GO:0016757">
    <property type="term" value="F:glycosyltransferase activity"/>
    <property type="evidence" value="ECO:0007669"/>
    <property type="project" value="UniProtKB-KW"/>
</dbReference>
<dbReference type="PANTHER" id="PTHR43707:SF1">
    <property type="entry name" value="HISTIDINE--TRNA LIGASE, MITOCHONDRIAL-RELATED"/>
    <property type="match status" value="1"/>
</dbReference>
<reference evidence="12 13" key="1">
    <citation type="journal article" date="2015" name="Genome Announc.">
        <title>Complete genome sequence of Martelella endophytica YC6887, which has antifungal activity associated with a halophyte.</title>
        <authorList>
            <person name="Khan A."/>
            <person name="Khan H."/>
            <person name="Chung E.J."/>
            <person name="Hossain M.T."/>
            <person name="Chung Y.R."/>
        </authorList>
    </citation>
    <scope>NUCLEOTIDE SEQUENCE [LARGE SCALE GENOMIC DNA]</scope>
    <source>
        <strain evidence="12">YC6887</strain>
    </source>
</reference>
<evidence type="ECO:0000259" key="11">
    <source>
        <dbReference type="Pfam" id="PF13393"/>
    </source>
</evidence>
<keyword evidence="12" id="KW-0808">Transferase</keyword>
<keyword evidence="13" id="KW-1185">Reference proteome</keyword>
<comment type="subcellular location">
    <subcellularLocation>
        <location evidence="1 9">Cytoplasm</location>
    </subcellularLocation>
</comment>
<feature type="binding site" evidence="10">
    <location>
        <position position="108"/>
    </location>
    <ligand>
        <name>L-histidine</name>
        <dbReference type="ChEBI" id="CHEBI:57595"/>
    </ligand>
</feature>
<keyword evidence="6 9" id="KW-0963">Cytoplasm</keyword>
<evidence type="ECO:0000256" key="3">
    <source>
        <dbReference type="ARBA" id="ARBA00005539"/>
    </source>
</evidence>
<dbReference type="Pfam" id="PF13393">
    <property type="entry name" value="tRNA-synt_His"/>
    <property type="match status" value="2"/>
</dbReference>
<sequence length="375" mass="39930">MPSTKEPDCAGAILEAFAARDTVLTDTPVIQPAAPFLDMTGEALRRRIFMTESETGESLCLRPEFTIPVCRHHIAENAGTPQRYAYCGMVFRQARDDGAAEFFQAGIEDLGAVDFAAADARAIADAASILVECLPDTEFAVTLGDQSIFEAVVGALGLPGGWQKRLIQAFGNHARLSALMETLARPQPVAGLDRRVAAYLADGDEAGLVGHIAATMDATGYSTNASRSPDEIARRLKEKLALSVTSLDADALSALRAFLALEVPLSEARDALGAFAEKFELDIAGAIAVFARRIEALEATGTDIAAITYRAAFGRPLDYYTGLVFEIAEKGPRAALLAGGGRYDRLLTLLGAEGHIPAVGFSLWLDRIERAGETP</sequence>
<feature type="domain" description="Class II Histidinyl-tRNA synthetase (HisRS)-like catalytic core" evidence="11">
    <location>
        <begin position="231"/>
        <end position="368"/>
    </location>
</feature>
<dbReference type="STRING" id="1486262.TM49_11475"/>
<dbReference type="SUPFAM" id="SSF55681">
    <property type="entry name" value="Class II aaRS and biotin synthetases"/>
    <property type="match status" value="1"/>
</dbReference>
<dbReference type="NCBIfam" id="NF008951">
    <property type="entry name" value="PRK12295.1-4"/>
    <property type="match status" value="1"/>
</dbReference>
<dbReference type="AlphaFoldDB" id="A0A0D5LQD0"/>
<evidence type="ECO:0000256" key="1">
    <source>
        <dbReference type="ARBA" id="ARBA00004496"/>
    </source>
</evidence>
<evidence type="ECO:0000256" key="2">
    <source>
        <dbReference type="ARBA" id="ARBA00004667"/>
    </source>
</evidence>
<dbReference type="GO" id="GO:0006427">
    <property type="term" value="P:histidyl-tRNA aminoacylation"/>
    <property type="evidence" value="ECO:0007669"/>
    <property type="project" value="TreeGrafter"/>
</dbReference>
<comment type="similarity">
    <text evidence="3 9">Belongs to the class-II aminoacyl-tRNA synthetase family. HisZ subfamily.</text>
</comment>
<dbReference type="PANTHER" id="PTHR43707">
    <property type="entry name" value="HISTIDYL-TRNA SYNTHETASE"/>
    <property type="match status" value="1"/>
</dbReference>
<feature type="binding site" evidence="10">
    <location>
        <position position="92"/>
    </location>
    <ligand>
        <name>L-histidine</name>
        <dbReference type="ChEBI" id="CHEBI:57595"/>
    </ligand>
</feature>
<dbReference type="PIRSF" id="PIRSF001549">
    <property type="entry name" value="His-tRNA_synth"/>
    <property type="match status" value="1"/>
</dbReference>
<accession>A0A0D5LQD0</accession>
<evidence type="ECO:0000256" key="4">
    <source>
        <dbReference type="ARBA" id="ARBA00011496"/>
    </source>
</evidence>
<comment type="miscellaneous">
    <text evidence="9">This function is generally fulfilled by the C-terminal part of HisG, which is missing in some bacteria such as this one.</text>
</comment>
<keyword evidence="7 9" id="KW-0368">Histidine biosynthesis</keyword>
<comment type="pathway">
    <text evidence="2 9">Amino-acid biosynthesis; L-histidine biosynthesis; L-histidine from 5-phospho-alpha-D-ribose 1-diphosphate: step 1/9.</text>
</comment>
<keyword evidence="9" id="KW-0028">Amino-acid biosynthesis</keyword>
<dbReference type="KEGG" id="mey:TM49_11475"/>
<organism evidence="12 13">
    <name type="scientific">Martelella endophytica</name>
    <dbReference type="NCBI Taxonomy" id="1486262"/>
    <lineage>
        <taxon>Bacteria</taxon>
        <taxon>Pseudomonadati</taxon>
        <taxon>Pseudomonadota</taxon>
        <taxon>Alphaproteobacteria</taxon>
        <taxon>Hyphomicrobiales</taxon>
        <taxon>Aurantimonadaceae</taxon>
        <taxon>Martelella</taxon>
    </lineage>
</organism>